<dbReference type="GO" id="GO:0015194">
    <property type="term" value="F:L-serine transmembrane transporter activity"/>
    <property type="evidence" value="ECO:0007669"/>
    <property type="project" value="TreeGrafter"/>
</dbReference>
<comment type="subcellular location">
    <subcellularLocation>
        <location evidence="1">Vacuole membrane</location>
        <topology evidence="1">Multi-pass membrane protein</topology>
    </subcellularLocation>
</comment>
<dbReference type="EMBL" id="JAACJK010000059">
    <property type="protein sequence ID" value="KAF5336138.1"/>
    <property type="molecule type" value="Genomic_DNA"/>
</dbReference>
<dbReference type="OrthoDB" id="438545at2759"/>
<keyword evidence="4" id="KW-0926">Vacuole</keyword>
<evidence type="ECO:0000256" key="7">
    <source>
        <dbReference type="ARBA" id="ARBA00022989"/>
    </source>
</evidence>
<keyword evidence="8" id="KW-0472">Membrane</keyword>
<sequence length="482" mass="52115">MVQTYGVARENDVDVVGGVQGADESRALLGGASTTAKDVDKPDGRATLGSCISNLANTIMGTGMLTFPMAMASAGLIPGMVTCVLSGGVAAFGLYLLSLCAAKTKYRHASFHAVSQLTFPKAAVFFDAAIAIKCFGVSISYLIIIKGLMPNVVSSLYHVLTSPDVNPPAWMLQGSNWISIFMLLLVPLCFLRSLHSLRHTSYIALFAVAYLLAIVIVCYFWPIKNMPSPGEVRLIHFTPSFVSTFPVQVFAFTCAQNLFPIYNEIKSNTQKRMNIVIGGSIGAATLTYEVISIIGYLTFGSKVGANIIAMYPSTSLFIAFGQLAIVILVLFSYPLQVHPCRNCLDKVFHPDHVSHEVKHHVASADDDAEADDGEEDDHAHAEMSTLKHSVLTAGIILSGFVIAYFVDDLRLVLSFVGSTGSTTISFILPGLFYWKLSRNDPSARTTNFLSICLAVYGILIFIFCLGFNIYQVVNPPAVPAPH</sequence>
<evidence type="ECO:0000256" key="8">
    <source>
        <dbReference type="ARBA" id="ARBA00023136"/>
    </source>
</evidence>
<dbReference type="Proteomes" id="UP000541558">
    <property type="component" value="Unassembled WGS sequence"/>
</dbReference>
<dbReference type="AlphaFoldDB" id="A0A8H5C730"/>
<evidence type="ECO:0000313" key="9">
    <source>
        <dbReference type="EMBL" id="KAF5336138.1"/>
    </source>
</evidence>
<evidence type="ECO:0000256" key="3">
    <source>
        <dbReference type="ARBA" id="ARBA00022448"/>
    </source>
</evidence>
<dbReference type="GO" id="GO:0000329">
    <property type="term" value="C:fungal-type vacuole membrane"/>
    <property type="evidence" value="ECO:0007669"/>
    <property type="project" value="TreeGrafter"/>
</dbReference>
<proteinExistence type="inferred from homology"/>
<keyword evidence="5" id="KW-0812">Transmembrane</keyword>
<dbReference type="GO" id="GO:0005313">
    <property type="term" value="F:L-glutamate transmembrane transporter activity"/>
    <property type="evidence" value="ECO:0007669"/>
    <property type="project" value="TreeGrafter"/>
</dbReference>
<dbReference type="GO" id="GO:0015189">
    <property type="term" value="F:L-lysine transmembrane transporter activity"/>
    <property type="evidence" value="ECO:0007669"/>
    <property type="project" value="TreeGrafter"/>
</dbReference>
<organism evidence="9 10">
    <name type="scientific">Ephemerocybe angulata</name>
    <dbReference type="NCBI Taxonomy" id="980116"/>
    <lineage>
        <taxon>Eukaryota</taxon>
        <taxon>Fungi</taxon>
        <taxon>Dikarya</taxon>
        <taxon>Basidiomycota</taxon>
        <taxon>Agaricomycotina</taxon>
        <taxon>Agaricomycetes</taxon>
        <taxon>Agaricomycetidae</taxon>
        <taxon>Agaricales</taxon>
        <taxon>Agaricineae</taxon>
        <taxon>Psathyrellaceae</taxon>
        <taxon>Ephemerocybe</taxon>
    </lineage>
</organism>
<gene>
    <name evidence="9" type="ORF">D9611_006441</name>
</gene>
<keyword evidence="3" id="KW-0813">Transport</keyword>
<dbReference type="GO" id="GO:0061459">
    <property type="term" value="F:L-arginine transmembrane transporter activity"/>
    <property type="evidence" value="ECO:0007669"/>
    <property type="project" value="TreeGrafter"/>
</dbReference>
<evidence type="ECO:0000256" key="2">
    <source>
        <dbReference type="ARBA" id="ARBA00008066"/>
    </source>
</evidence>
<protein>
    <submittedName>
        <fullName evidence="9">Uncharacterized protein</fullName>
    </submittedName>
</protein>
<evidence type="ECO:0000313" key="10">
    <source>
        <dbReference type="Proteomes" id="UP000541558"/>
    </source>
</evidence>
<reference evidence="9 10" key="1">
    <citation type="journal article" date="2020" name="ISME J.">
        <title>Uncovering the hidden diversity of litter-decomposition mechanisms in mushroom-forming fungi.</title>
        <authorList>
            <person name="Floudas D."/>
            <person name="Bentzer J."/>
            <person name="Ahren D."/>
            <person name="Johansson T."/>
            <person name="Persson P."/>
            <person name="Tunlid A."/>
        </authorList>
    </citation>
    <scope>NUCLEOTIDE SEQUENCE [LARGE SCALE GENOMIC DNA]</scope>
    <source>
        <strain evidence="9 10">CBS 175.51</strain>
    </source>
</reference>
<dbReference type="GO" id="GO:0005290">
    <property type="term" value="F:L-histidine transmembrane transporter activity"/>
    <property type="evidence" value="ECO:0007669"/>
    <property type="project" value="TreeGrafter"/>
</dbReference>
<keyword evidence="7" id="KW-1133">Transmembrane helix</keyword>
<evidence type="ECO:0000256" key="1">
    <source>
        <dbReference type="ARBA" id="ARBA00004128"/>
    </source>
</evidence>
<dbReference type="PANTHER" id="PTHR22950">
    <property type="entry name" value="AMINO ACID TRANSPORTER"/>
    <property type="match status" value="1"/>
</dbReference>
<dbReference type="PANTHER" id="PTHR22950:SF678">
    <property type="entry name" value="VACUOLAR AMINO ACID TRANSPORTER 5-RELATED"/>
    <property type="match status" value="1"/>
</dbReference>
<evidence type="ECO:0000256" key="5">
    <source>
        <dbReference type="ARBA" id="ARBA00022692"/>
    </source>
</evidence>
<accession>A0A8H5C730</accession>
<dbReference type="InterPro" id="IPR013057">
    <property type="entry name" value="AA_transpt_TM"/>
</dbReference>
<dbReference type="GO" id="GO:0005302">
    <property type="term" value="F:L-tyrosine transmembrane transporter activity"/>
    <property type="evidence" value="ECO:0007669"/>
    <property type="project" value="TreeGrafter"/>
</dbReference>
<keyword evidence="10" id="KW-1185">Reference proteome</keyword>
<name>A0A8H5C730_9AGAR</name>
<comment type="similarity">
    <text evidence="2">Belongs to the amino acid/polyamine transporter 2 family.</text>
</comment>
<dbReference type="Pfam" id="PF01490">
    <property type="entry name" value="Aa_trans"/>
    <property type="match status" value="1"/>
</dbReference>
<evidence type="ECO:0000256" key="6">
    <source>
        <dbReference type="ARBA" id="ARBA00022970"/>
    </source>
</evidence>
<evidence type="ECO:0000256" key="4">
    <source>
        <dbReference type="ARBA" id="ARBA00022554"/>
    </source>
</evidence>
<keyword evidence="6" id="KW-0029">Amino-acid transport</keyword>
<comment type="caution">
    <text evidence="9">The sequence shown here is derived from an EMBL/GenBank/DDBJ whole genome shotgun (WGS) entry which is preliminary data.</text>
</comment>